<dbReference type="EMBL" id="BGZK01002628">
    <property type="protein sequence ID" value="GBP95432.1"/>
    <property type="molecule type" value="Genomic_DNA"/>
</dbReference>
<dbReference type="Proteomes" id="UP000299102">
    <property type="component" value="Unassembled WGS sequence"/>
</dbReference>
<reference evidence="1 2" key="1">
    <citation type="journal article" date="2019" name="Commun. Biol.">
        <title>The bagworm genome reveals a unique fibroin gene that provides high tensile strength.</title>
        <authorList>
            <person name="Kono N."/>
            <person name="Nakamura H."/>
            <person name="Ohtoshi R."/>
            <person name="Tomita M."/>
            <person name="Numata K."/>
            <person name="Arakawa K."/>
        </authorList>
    </citation>
    <scope>NUCLEOTIDE SEQUENCE [LARGE SCALE GENOMIC DNA]</scope>
</reference>
<evidence type="ECO:0000313" key="2">
    <source>
        <dbReference type="Proteomes" id="UP000299102"/>
    </source>
</evidence>
<gene>
    <name evidence="1" type="ORF">EVAR_33084_1</name>
</gene>
<proteinExistence type="predicted"/>
<sequence length="183" mass="20684">MLSTTSRPLVPDRHRYFLPAAPLAWTTNEFFHLLWTDCAINYKPDLSLAFNSNPGPALDHDSGLYFDSGSVQNIHKIKTFLITLLGINLAPHITKGDALAPNDCRRVWLLSTDRPQRVRATSIALVTSHRRYLSTESWHHGVHHLQLSTKLVEVDLRMRGVTHDVASPLGSVACYRLDVFRSF</sequence>
<keyword evidence="2" id="KW-1185">Reference proteome</keyword>
<name>A0A4C2A6K0_EUMVA</name>
<organism evidence="1 2">
    <name type="scientific">Eumeta variegata</name>
    <name type="common">Bagworm moth</name>
    <name type="synonym">Eumeta japonica</name>
    <dbReference type="NCBI Taxonomy" id="151549"/>
    <lineage>
        <taxon>Eukaryota</taxon>
        <taxon>Metazoa</taxon>
        <taxon>Ecdysozoa</taxon>
        <taxon>Arthropoda</taxon>
        <taxon>Hexapoda</taxon>
        <taxon>Insecta</taxon>
        <taxon>Pterygota</taxon>
        <taxon>Neoptera</taxon>
        <taxon>Endopterygota</taxon>
        <taxon>Lepidoptera</taxon>
        <taxon>Glossata</taxon>
        <taxon>Ditrysia</taxon>
        <taxon>Tineoidea</taxon>
        <taxon>Psychidae</taxon>
        <taxon>Oiketicinae</taxon>
        <taxon>Eumeta</taxon>
    </lineage>
</organism>
<protein>
    <submittedName>
        <fullName evidence="1">Uncharacterized protein</fullName>
    </submittedName>
</protein>
<accession>A0A4C2A6K0</accession>
<evidence type="ECO:0000313" key="1">
    <source>
        <dbReference type="EMBL" id="GBP95432.1"/>
    </source>
</evidence>
<comment type="caution">
    <text evidence="1">The sequence shown here is derived from an EMBL/GenBank/DDBJ whole genome shotgun (WGS) entry which is preliminary data.</text>
</comment>
<dbReference type="AlphaFoldDB" id="A0A4C2A6K0"/>